<name>A0A135L3V6_9BACI</name>
<dbReference type="RefSeq" id="WP_068724237.1">
    <property type="nucleotide sequence ID" value="NZ_LSKU01000001.1"/>
</dbReference>
<gene>
    <name evidence="5" type="ORF">U473_05745</name>
</gene>
<evidence type="ECO:0000259" key="4">
    <source>
        <dbReference type="Pfam" id="PF00394"/>
    </source>
</evidence>
<dbReference type="PANTHER" id="PTHR11709:SF394">
    <property type="entry name" value="FI03373P-RELATED"/>
    <property type="match status" value="1"/>
</dbReference>
<dbReference type="STRING" id="1413211.U473_05745"/>
<dbReference type="Proteomes" id="UP000070352">
    <property type="component" value="Unassembled WGS sequence"/>
</dbReference>
<dbReference type="Gene3D" id="2.60.40.420">
    <property type="entry name" value="Cupredoxins - blue copper proteins"/>
    <property type="match status" value="1"/>
</dbReference>
<evidence type="ECO:0000256" key="2">
    <source>
        <dbReference type="ARBA" id="ARBA00023002"/>
    </source>
</evidence>
<dbReference type="InterPro" id="IPR001117">
    <property type="entry name" value="Cu-oxidase_2nd"/>
</dbReference>
<evidence type="ECO:0000313" key="6">
    <source>
        <dbReference type="Proteomes" id="UP000070352"/>
    </source>
</evidence>
<sequence length="339" mass="37352">MGTVTKSFWVKNGTLSLPGKTIPFWGLSTFNGFPQVPGPKIEAIVGDILQIILFNNFLNSVPIGEPVSLIFPGQEHVMAKQITSVAYQPVQPQFSGGELISLTDYVETANFSSLKALIYKFEAAKAGIYLFESGTHAEKQIQMGMYGVISIKPVGYNILGHPNYKTAYGAGTRSKYDVEKVLVIGEFDSVMHDQVVPNVYYNMLQFKPDYWVINGRSFPDTLNGDLVSSQPYGSQISCQAGDQVLLRVINAGYQNHTFYFGGLIGRVVAEDSFPLVTGLIDGTYEKTGITLGSGQSVDVILTPTTPGEFYLYDREYNHLVNQDQFPGGMMTRIEVSPKF</sequence>
<protein>
    <submittedName>
        <fullName evidence="5">Ferroxidase</fullName>
    </submittedName>
</protein>
<dbReference type="AlphaFoldDB" id="A0A135L3V6"/>
<dbReference type="GO" id="GO:0016491">
    <property type="term" value="F:oxidoreductase activity"/>
    <property type="evidence" value="ECO:0007669"/>
    <property type="project" value="UniProtKB-KW"/>
</dbReference>
<dbReference type="SUPFAM" id="SSF49503">
    <property type="entry name" value="Cupredoxins"/>
    <property type="match status" value="2"/>
</dbReference>
<reference evidence="5 6" key="1">
    <citation type="submission" date="2016-02" db="EMBL/GenBank/DDBJ databases">
        <title>Draft Genome for Tepidibacillus decaturensis nov. sp. Strain Z9, an Anaerobic, Moderately Thermophilic and Heterotrophic Bacterium from Deep Subsurface of the Illinois Basin, USA.</title>
        <authorList>
            <person name="Dong Y."/>
            <person name="Chang J.Y."/>
            <person name="Sanford R."/>
            <person name="Fouke B.W."/>
        </authorList>
    </citation>
    <scope>NUCLEOTIDE SEQUENCE [LARGE SCALE GENOMIC DNA]</scope>
    <source>
        <strain evidence="5 6">Z9</strain>
    </source>
</reference>
<evidence type="ECO:0000256" key="3">
    <source>
        <dbReference type="ARBA" id="ARBA00023008"/>
    </source>
</evidence>
<evidence type="ECO:0000313" key="5">
    <source>
        <dbReference type="EMBL" id="KXG43569.1"/>
    </source>
</evidence>
<evidence type="ECO:0000256" key="1">
    <source>
        <dbReference type="ARBA" id="ARBA00022723"/>
    </source>
</evidence>
<dbReference type="InterPro" id="IPR045087">
    <property type="entry name" value="Cu-oxidase_fam"/>
</dbReference>
<keyword evidence="2" id="KW-0560">Oxidoreductase</keyword>
<accession>A0A135L3V6</accession>
<proteinExistence type="predicted"/>
<keyword evidence="6" id="KW-1185">Reference proteome</keyword>
<keyword evidence="3" id="KW-0186">Copper</keyword>
<dbReference type="InterPro" id="IPR008972">
    <property type="entry name" value="Cupredoxin"/>
</dbReference>
<dbReference type="PANTHER" id="PTHR11709">
    <property type="entry name" value="MULTI-COPPER OXIDASE"/>
    <property type="match status" value="1"/>
</dbReference>
<dbReference type="OrthoDB" id="9757546at2"/>
<comment type="caution">
    <text evidence="5">The sequence shown here is derived from an EMBL/GenBank/DDBJ whole genome shotgun (WGS) entry which is preliminary data.</text>
</comment>
<dbReference type="Pfam" id="PF00394">
    <property type="entry name" value="Cu-oxidase"/>
    <property type="match status" value="1"/>
</dbReference>
<dbReference type="GO" id="GO:0046872">
    <property type="term" value="F:metal ion binding"/>
    <property type="evidence" value="ECO:0007669"/>
    <property type="project" value="UniProtKB-KW"/>
</dbReference>
<dbReference type="EMBL" id="LSKU01000001">
    <property type="protein sequence ID" value="KXG43569.1"/>
    <property type="molecule type" value="Genomic_DNA"/>
</dbReference>
<keyword evidence="1" id="KW-0479">Metal-binding</keyword>
<feature type="domain" description="Plastocyanin-like" evidence="4">
    <location>
        <begin position="207"/>
        <end position="319"/>
    </location>
</feature>
<organism evidence="5 6">
    <name type="scientific">Tepidibacillus decaturensis</name>
    <dbReference type="NCBI Taxonomy" id="1413211"/>
    <lineage>
        <taxon>Bacteria</taxon>
        <taxon>Bacillati</taxon>
        <taxon>Bacillota</taxon>
        <taxon>Bacilli</taxon>
        <taxon>Bacillales</taxon>
        <taxon>Bacillaceae</taxon>
        <taxon>Tepidibacillus</taxon>
    </lineage>
</organism>